<evidence type="ECO:0000259" key="2">
    <source>
        <dbReference type="PROSITE" id="PS50883"/>
    </source>
</evidence>
<dbReference type="PROSITE" id="PS50883">
    <property type="entry name" value="EAL"/>
    <property type="match status" value="1"/>
</dbReference>
<dbReference type="InterPro" id="IPR000160">
    <property type="entry name" value="GGDEF_dom"/>
</dbReference>
<name>A0A5C8ZB10_9ACTN</name>
<dbReference type="Gene3D" id="3.30.70.270">
    <property type="match status" value="1"/>
</dbReference>
<reference evidence="4 5" key="1">
    <citation type="submission" date="2019-07" db="EMBL/GenBank/DDBJ databases">
        <title>Quadrisphaera sp. strain DD2A genome sequencing and assembly.</title>
        <authorList>
            <person name="Kim I."/>
        </authorList>
    </citation>
    <scope>NUCLEOTIDE SEQUENCE [LARGE SCALE GENOMIC DNA]</scope>
    <source>
        <strain evidence="4 5">DD2A</strain>
    </source>
</reference>
<dbReference type="Pfam" id="PF00990">
    <property type="entry name" value="GGDEF"/>
    <property type="match status" value="1"/>
</dbReference>
<evidence type="ECO:0000313" key="5">
    <source>
        <dbReference type="Proteomes" id="UP000321234"/>
    </source>
</evidence>
<dbReference type="AlphaFoldDB" id="A0A5C8ZB10"/>
<gene>
    <name evidence="4" type="ORF">FMM08_16835</name>
</gene>
<evidence type="ECO:0000313" key="4">
    <source>
        <dbReference type="EMBL" id="TXR55142.1"/>
    </source>
</evidence>
<dbReference type="PANTHER" id="PTHR44757:SF2">
    <property type="entry name" value="BIOFILM ARCHITECTURE MAINTENANCE PROTEIN MBAA"/>
    <property type="match status" value="1"/>
</dbReference>
<dbReference type="InterPro" id="IPR035919">
    <property type="entry name" value="EAL_sf"/>
</dbReference>
<organism evidence="4 5">
    <name type="scientific">Quadrisphaera setariae</name>
    <dbReference type="NCBI Taxonomy" id="2593304"/>
    <lineage>
        <taxon>Bacteria</taxon>
        <taxon>Bacillati</taxon>
        <taxon>Actinomycetota</taxon>
        <taxon>Actinomycetes</taxon>
        <taxon>Kineosporiales</taxon>
        <taxon>Kineosporiaceae</taxon>
        <taxon>Quadrisphaera</taxon>
    </lineage>
</organism>
<dbReference type="Gene3D" id="3.20.20.450">
    <property type="entry name" value="EAL domain"/>
    <property type="match status" value="1"/>
</dbReference>
<dbReference type="InterPro" id="IPR043128">
    <property type="entry name" value="Rev_trsase/Diguanyl_cyclase"/>
</dbReference>
<comment type="caution">
    <text evidence="4">The sequence shown here is derived from an EMBL/GenBank/DDBJ whole genome shotgun (WGS) entry which is preliminary data.</text>
</comment>
<feature type="compositionally biased region" description="Low complexity" evidence="1">
    <location>
        <begin position="608"/>
        <end position="626"/>
    </location>
</feature>
<proteinExistence type="predicted"/>
<keyword evidence="5" id="KW-1185">Reference proteome</keyword>
<dbReference type="EMBL" id="VKAC01000010">
    <property type="protein sequence ID" value="TXR55142.1"/>
    <property type="molecule type" value="Genomic_DNA"/>
</dbReference>
<dbReference type="InterPro" id="IPR029787">
    <property type="entry name" value="Nucleotide_cyclase"/>
</dbReference>
<dbReference type="RefSeq" id="WP_147927532.1">
    <property type="nucleotide sequence ID" value="NZ_VKAC01000010.1"/>
</dbReference>
<dbReference type="InterPro" id="IPR052155">
    <property type="entry name" value="Biofilm_reg_signaling"/>
</dbReference>
<dbReference type="Pfam" id="PF00563">
    <property type="entry name" value="EAL"/>
    <property type="match status" value="1"/>
</dbReference>
<feature type="region of interest" description="Disordered" evidence="1">
    <location>
        <begin position="595"/>
        <end position="635"/>
    </location>
</feature>
<dbReference type="CDD" id="cd01948">
    <property type="entry name" value="EAL"/>
    <property type="match status" value="1"/>
</dbReference>
<protein>
    <submittedName>
        <fullName evidence="4">EAL domain-containing protein</fullName>
    </submittedName>
</protein>
<dbReference type="CDD" id="cd01949">
    <property type="entry name" value="GGDEF"/>
    <property type="match status" value="1"/>
</dbReference>
<dbReference type="OrthoDB" id="23692at2"/>
<evidence type="ECO:0000256" key="1">
    <source>
        <dbReference type="SAM" id="MobiDB-lite"/>
    </source>
</evidence>
<dbReference type="InterPro" id="IPR001633">
    <property type="entry name" value="EAL_dom"/>
</dbReference>
<sequence>MSEVPQALLEADPVACVDDLGQPLRSVPSATPCWQVDEAFRADPELLCLAVTDDGQDGRPDVDGAAGAPTAPGLLSRAAFLSAMSGRFGYGRSLHAQRPVGQLADRDVLVLDARTGVPRAAELLLARERSRRFSEVLVRRPDGDLRLLEAEHVFRALSAQLAVEALTDPLTGLANRAHFLRRLDEVCAGTGGAVVAFVDLDGFKAVNDSSGHATGDQLLRCTADRLRGCAGPQAVVARLGGDEFAVLVPDATPADGQRLAAGLQAALARPHELGGRVLPGRASAGVAVCAALPAEPSALLHEADLAAYRAKQAGGQRSEVVDASWCSAAAPVSPDRRAFEAAAAAGQLEVHYQPIVAVADGSVRSLEALVRWRHPERGLLAPADFLDDVAAAGYSADLDVHVLRTALAQRARWVAGHGDAVPDHLNVNLSVAGLLCPELPAVVARELAHADVPSRALRLELPEVATAAHLRAAQPALRALRALGVAITLDDVGSGAAGLSHLSELHVDGLKIDRRFVEQAVDDVRSAVVVRTLVELGHGLGVPVTAEGVRSSEHLDLLRQLAPGRCLLAQGSAVSEPLHPDDVPALWARQEAGADVGAGVTGGGGRWPSASARGGSTAAACAAPPRRGSPPSSPR</sequence>
<feature type="domain" description="EAL" evidence="2">
    <location>
        <begin position="332"/>
        <end position="591"/>
    </location>
</feature>
<feature type="domain" description="GGDEF" evidence="3">
    <location>
        <begin position="191"/>
        <end position="323"/>
    </location>
</feature>
<dbReference type="Proteomes" id="UP000321234">
    <property type="component" value="Unassembled WGS sequence"/>
</dbReference>
<dbReference type="SUPFAM" id="SSF141868">
    <property type="entry name" value="EAL domain-like"/>
    <property type="match status" value="1"/>
</dbReference>
<dbReference type="NCBIfam" id="TIGR00254">
    <property type="entry name" value="GGDEF"/>
    <property type="match status" value="1"/>
</dbReference>
<dbReference type="SMART" id="SM00267">
    <property type="entry name" value="GGDEF"/>
    <property type="match status" value="1"/>
</dbReference>
<dbReference type="PANTHER" id="PTHR44757">
    <property type="entry name" value="DIGUANYLATE CYCLASE DGCP"/>
    <property type="match status" value="1"/>
</dbReference>
<evidence type="ECO:0000259" key="3">
    <source>
        <dbReference type="PROSITE" id="PS50887"/>
    </source>
</evidence>
<dbReference type="SUPFAM" id="SSF55073">
    <property type="entry name" value="Nucleotide cyclase"/>
    <property type="match status" value="1"/>
</dbReference>
<dbReference type="PROSITE" id="PS50887">
    <property type="entry name" value="GGDEF"/>
    <property type="match status" value="1"/>
</dbReference>
<dbReference type="SMART" id="SM00052">
    <property type="entry name" value="EAL"/>
    <property type="match status" value="1"/>
</dbReference>
<accession>A0A5C8ZB10</accession>